<accession>A0A645HRT8</accession>
<evidence type="ECO:0000313" key="2">
    <source>
        <dbReference type="EMBL" id="MPN40929.1"/>
    </source>
</evidence>
<comment type="caution">
    <text evidence="2">The sequence shown here is derived from an EMBL/GenBank/DDBJ whole genome shotgun (WGS) entry which is preliminary data.</text>
</comment>
<protein>
    <submittedName>
        <fullName evidence="2">Uncharacterized protein</fullName>
    </submittedName>
</protein>
<keyword evidence="1" id="KW-0812">Transmembrane</keyword>
<proteinExistence type="predicted"/>
<name>A0A645HRT8_9ZZZZ</name>
<keyword evidence="1" id="KW-0472">Membrane</keyword>
<dbReference type="AlphaFoldDB" id="A0A645HRT8"/>
<sequence length="110" mass="12771">MYDNYEDALEGFTKNVIAFFGNSYVAAILFWLISFGGIICIVSVLPLWWTLIYILMIIATRIFISSTSRQNIAENILLHFVQLYNLGLLNIHSINHKINKNYQWKGRIIT</sequence>
<feature type="transmembrane region" description="Helical" evidence="1">
    <location>
        <begin position="28"/>
        <end position="59"/>
    </location>
</feature>
<reference evidence="2" key="1">
    <citation type="submission" date="2019-08" db="EMBL/GenBank/DDBJ databases">
        <authorList>
            <person name="Kucharzyk K."/>
            <person name="Murdoch R.W."/>
            <person name="Higgins S."/>
            <person name="Loffler F."/>
        </authorList>
    </citation>
    <scope>NUCLEOTIDE SEQUENCE</scope>
</reference>
<dbReference type="EMBL" id="VSSQ01097660">
    <property type="protein sequence ID" value="MPN40929.1"/>
    <property type="molecule type" value="Genomic_DNA"/>
</dbReference>
<organism evidence="2">
    <name type="scientific">bioreactor metagenome</name>
    <dbReference type="NCBI Taxonomy" id="1076179"/>
    <lineage>
        <taxon>unclassified sequences</taxon>
        <taxon>metagenomes</taxon>
        <taxon>ecological metagenomes</taxon>
    </lineage>
</organism>
<evidence type="ECO:0000256" key="1">
    <source>
        <dbReference type="SAM" id="Phobius"/>
    </source>
</evidence>
<gene>
    <name evidence="2" type="ORF">SDC9_188469</name>
</gene>
<keyword evidence="1" id="KW-1133">Transmembrane helix</keyword>